<evidence type="ECO:0000256" key="8">
    <source>
        <dbReference type="PIRNR" id="PIRNR003107"/>
    </source>
</evidence>
<evidence type="ECO:0000256" key="4">
    <source>
        <dbReference type="ARBA" id="ARBA00022448"/>
    </source>
</evidence>
<feature type="domain" description="PhoU" evidence="9">
    <location>
        <begin position="24"/>
        <end position="110"/>
    </location>
</feature>
<keyword evidence="11" id="KW-1185">Reference proteome</keyword>
<organism evidence="10 11">
    <name type="scientific">Gluconacetobacter johannae</name>
    <dbReference type="NCBI Taxonomy" id="112140"/>
    <lineage>
        <taxon>Bacteria</taxon>
        <taxon>Pseudomonadati</taxon>
        <taxon>Pseudomonadota</taxon>
        <taxon>Alphaproteobacteria</taxon>
        <taxon>Acetobacterales</taxon>
        <taxon>Acetobacteraceae</taxon>
        <taxon>Gluconacetobacter</taxon>
    </lineage>
</organism>
<reference evidence="10 11" key="1">
    <citation type="submission" date="2020-04" db="EMBL/GenBank/DDBJ databases">
        <title>Description of novel Gluconacetobacter.</title>
        <authorList>
            <person name="Sombolestani A."/>
        </authorList>
    </citation>
    <scope>NUCLEOTIDE SEQUENCE [LARGE SCALE GENOMIC DNA]</scope>
    <source>
        <strain evidence="10 11">LMG 21312</strain>
    </source>
</reference>
<comment type="caution">
    <text evidence="10">The sequence shown here is derived from an EMBL/GenBank/DDBJ whole genome shotgun (WGS) entry which is preliminary data.</text>
</comment>
<evidence type="ECO:0000256" key="1">
    <source>
        <dbReference type="ARBA" id="ARBA00004496"/>
    </source>
</evidence>
<dbReference type="RefSeq" id="WP_182943253.1">
    <property type="nucleotide sequence ID" value="NZ_JABEQH010000009.1"/>
</dbReference>
<evidence type="ECO:0000256" key="5">
    <source>
        <dbReference type="ARBA" id="ARBA00022490"/>
    </source>
</evidence>
<evidence type="ECO:0000256" key="7">
    <source>
        <dbReference type="ARBA" id="ARBA00056181"/>
    </source>
</evidence>
<comment type="function">
    <text evidence="7 8">Plays a role in the regulation of phosphate uptake.</text>
</comment>
<feature type="domain" description="PhoU" evidence="9">
    <location>
        <begin position="126"/>
        <end position="211"/>
    </location>
</feature>
<dbReference type="PANTHER" id="PTHR42930:SF3">
    <property type="entry name" value="PHOSPHATE-SPECIFIC TRANSPORT SYSTEM ACCESSORY PROTEIN PHOU"/>
    <property type="match status" value="1"/>
</dbReference>
<evidence type="ECO:0000313" key="11">
    <source>
        <dbReference type="Proteomes" id="UP000561066"/>
    </source>
</evidence>
<evidence type="ECO:0000256" key="3">
    <source>
        <dbReference type="ARBA" id="ARBA00011738"/>
    </source>
</evidence>
<evidence type="ECO:0000259" key="9">
    <source>
        <dbReference type="Pfam" id="PF01895"/>
    </source>
</evidence>
<dbReference type="InterPro" id="IPR038078">
    <property type="entry name" value="PhoU-like_sf"/>
</dbReference>
<dbReference type="AlphaFoldDB" id="A0A7W4J7B6"/>
<protein>
    <recommendedName>
        <fullName evidence="8">Phosphate-specific transport system accessory protein PhoU</fullName>
    </recommendedName>
</protein>
<sequence length="234" mass="25553">MANEHAHTVSSYEQELTRLRALMTRMGGIVERQTALAVLAIVDGDVAAAHEAQVLDPQVDALERDVEALAIRLLALRAPLAGDLREIVAALKITGDLERIGDYAASVAKRSLKVEAPSSEIPLGGLRSMGRLVQENLHRTIEALSSKDVARAVEVWQSDTVVDELYTAMFRELVTYMMEDPRTIRSCTHLLFIAKNLERIGDHATNIAERVYYAATGEMLPAERPRGGGAAPKG</sequence>
<dbReference type="Pfam" id="PF01895">
    <property type="entry name" value="PhoU"/>
    <property type="match status" value="2"/>
</dbReference>
<proteinExistence type="inferred from homology"/>
<keyword evidence="4 8" id="KW-0813">Transport</keyword>
<dbReference type="InterPro" id="IPR028366">
    <property type="entry name" value="PhoU"/>
</dbReference>
<evidence type="ECO:0000256" key="6">
    <source>
        <dbReference type="ARBA" id="ARBA00022592"/>
    </source>
</evidence>
<dbReference type="GO" id="GO:0030643">
    <property type="term" value="P:intracellular phosphate ion homeostasis"/>
    <property type="evidence" value="ECO:0007669"/>
    <property type="project" value="InterPro"/>
</dbReference>
<dbReference type="GO" id="GO:0005737">
    <property type="term" value="C:cytoplasm"/>
    <property type="evidence" value="ECO:0007669"/>
    <property type="project" value="UniProtKB-SubCell"/>
</dbReference>
<dbReference type="Gene3D" id="1.20.58.220">
    <property type="entry name" value="Phosphate transport system protein phou homolog 2, domain 2"/>
    <property type="match status" value="1"/>
</dbReference>
<dbReference type="GO" id="GO:0045936">
    <property type="term" value="P:negative regulation of phosphate metabolic process"/>
    <property type="evidence" value="ECO:0007669"/>
    <property type="project" value="InterPro"/>
</dbReference>
<dbReference type="FunFam" id="1.20.58.220:FF:000004">
    <property type="entry name" value="Phosphate-specific transport system accessory protein PhoU"/>
    <property type="match status" value="1"/>
</dbReference>
<dbReference type="EMBL" id="JABEQH010000009">
    <property type="protein sequence ID" value="MBB2175974.1"/>
    <property type="molecule type" value="Genomic_DNA"/>
</dbReference>
<comment type="subunit">
    <text evidence="3 8">Homodimer.</text>
</comment>
<accession>A0A7W4J7B6</accession>
<dbReference type="SUPFAM" id="SSF109755">
    <property type="entry name" value="PhoU-like"/>
    <property type="match status" value="1"/>
</dbReference>
<dbReference type="GO" id="GO:0006817">
    <property type="term" value="P:phosphate ion transport"/>
    <property type="evidence" value="ECO:0007669"/>
    <property type="project" value="UniProtKB-KW"/>
</dbReference>
<dbReference type="Proteomes" id="UP000561066">
    <property type="component" value="Unassembled WGS sequence"/>
</dbReference>
<name>A0A7W4J7B6_9PROT</name>
<dbReference type="InterPro" id="IPR026022">
    <property type="entry name" value="PhoU_dom"/>
</dbReference>
<keyword evidence="6 8" id="KW-0592">Phosphate transport</keyword>
<keyword evidence="5 8" id="KW-0963">Cytoplasm</keyword>
<dbReference type="NCBIfam" id="TIGR02135">
    <property type="entry name" value="phoU_full"/>
    <property type="match status" value="1"/>
</dbReference>
<comment type="similarity">
    <text evidence="2 8">Belongs to the PhoU family.</text>
</comment>
<evidence type="ECO:0000256" key="2">
    <source>
        <dbReference type="ARBA" id="ARBA00008107"/>
    </source>
</evidence>
<dbReference type="PIRSF" id="PIRSF003107">
    <property type="entry name" value="PhoU"/>
    <property type="match status" value="1"/>
</dbReference>
<evidence type="ECO:0000313" key="10">
    <source>
        <dbReference type="EMBL" id="MBB2175974.1"/>
    </source>
</evidence>
<comment type="subcellular location">
    <subcellularLocation>
        <location evidence="1 8">Cytoplasm</location>
    </subcellularLocation>
</comment>
<dbReference type="PANTHER" id="PTHR42930">
    <property type="entry name" value="PHOSPHATE-SPECIFIC TRANSPORT SYSTEM ACCESSORY PROTEIN PHOU"/>
    <property type="match status" value="1"/>
</dbReference>
<gene>
    <name evidence="10" type="primary">phoU</name>
    <name evidence="10" type="ORF">HLH21_08525</name>
</gene>